<evidence type="ECO:0000256" key="10">
    <source>
        <dbReference type="RuleBase" id="RU004326"/>
    </source>
</evidence>
<evidence type="ECO:0000313" key="16">
    <source>
        <dbReference type="EMBL" id="TDT52102.1"/>
    </source>
</evidence>
<evidence type="ECO:0000256" key="2">
    <source>
        <dbReference type="ARBA" id="ARBA00022553"/>
    </source>
</evidence>
<feature type="binding site" description="via phosphate group" evidence="9">
    <location>
        <position position="100"/>
    </location>
    <ligand>
        <name>Mg(2+)</name>
        <dbReference type="ChEBI" id="CHEBI:18420"/>
    </ligand>
</feature>
<dbReference type="PANTHER" id="PTHR42946">
    <property type="entry name" value="PHOSPHOHEXOSE MUTASE"/>
    <property type="match status" value="1"/>
</dbReference>
<dbReference type="Pfam" id="PF02878">
    <property type="entry name" value="PGM_PMM_I"/>
    <property type="match status" value="1"/>
</dbReference>
<dbReference type="InterPro" id="IPR050060">
    <property type="entry name" value="Phosphoglucosamine_mutase"/>
</dbReference>
<dbReference type="GO" id="GO:0005975">
    <property type="term" value="P:carbohydrate metabolic process"/>
    <property type="evidence" value="ECO:0007669"/>
    <property type="project" value="InterPro"/>
</dbReference>
<feature type="active site" description="Phosphoserine intermediate" evidence="9">
    <location>
        <position position="100"/>
    </location>
</feature>
<dbReference type="Gene3D" id="3.40.120.10">
    <property type="entry name" value="Alpha-D-Glucose-1,6-Bisphosphate, subunit A, domain 3"/>
    <property type="match status" value="3"/>
</dbReference>
<dbReference type="PANTHER" id="PTHR42946:SF1">
    <property type="entry name" value="PHOSPHOGLUCOMUTASE (ALPHA-D-GLUCOSE-1,6-BISPHOSPHATE-DEPENDENT)"/>
    <property type="match status" value="1"/>
</dbReference>
<dbReference type="InterPro" id="IPR005841">
    <property type="entry name" value="Alpha-D-phosphohexomutase_SF"/>
</dbReference>
<comment type="caution">
    <text evidence="16">The sequence shown here is derived from an EMBL/GenBank/DDBJ whole genome shotgun (WGS) entry which is preliminary data.</text>
</comment>
<feature type="domain" description="Alpha-D-phosphohexomutase C-terminal" evidence="12">
    <location>
        <begin position="373"/>
        <end position="440"/>
    </location>
</feature>
<dbReference type="InterPro" id="IPR005846">
    <property type="entry name" value="A-D-PHexomutase_a/b/a-III"/>
</dbReference>
<dbReference type="Proteomes" id="UP000295325">
    <property type="component" value="Unassembled WGS sequence"/>
</dbReference>
<dbReference type="PRINTS" id="PR00509">
    <property type="entry name" value="PGMPMM"/>
</dbReference>
<organism evidence="16 17">
    <name type="scientific">Fonticella tunisiensis</name>
    <dbReference type="NCBI Taxonomy" id="1096341"/>
    <lineage>
        <taxon>Bacteria</taxon>
        <taxon>Bacillati</taxon>
        <taxon>Bacillota</taxon>
        <taxon>Clostridia</taxon>
        <taxon>Eubacteriales</taxon>
        <taxon>Clostridiaceae</taxon>
        <taxon>Fonticella</taxon>
    </lineage>
</organism>
<dbReference type="GO" id="GO:0000287">
    <property type="term" value="F:magnesium ion binding"/>
    <property type="evidence" value="ECO:0007669"/>
    <property type="project" value="UniProtKB-UniRule"/>
</dbReference>
<dbReference type="NCBIfam" id="TIGR01455">
    <property type="entry name" value="glmM"/>
    <property type="match status" value="1"/>
</dbReference>
<evidence type="ECO:0000256" key="4">
    <source>
        <dbReference type="ARBA" id="ARBA00022842"/>
    </source>
</evidence>
<feature type="domain" description="Alpha-D-phosphohexomutase alpha/beta/alpha" evidence="14">
    <location>
        <begin position="158"/>
        <end position="253"/>
    </location>
</feature>
<feature type="modified residue" description="Phosphoserine" evidence="9">
    <location>
        <position position="100"/>
    </location>
</feature>
<feature type="domain" description="Alpha-D-phosphohexomutase alpha/beta/alpha" evidence="13">
    <location>
        <begin position="3"/>
        <end position="134"/>
    </location>
</feature>
<dbReference type="PROSITE" id="PS00710">
    <property type="entry name" value="PGM_PMM"/>
    <property type="match status" value="1"/>
</dbReference>
<feature type="binding site" evidence="9">
    <location>
        <position position="244"/>
    </location>
    <ligand>
        <name>Mg(2+)</name>
        <dbReference type="ChEBI" id="CHEBI:18420"/>
    </ligand>
</feature>
<dbReference type="SUPFAM" id="SSF53738">
    <property type="entry name" value="Phosphoglucomutase, first 3 domains"/>
    <property type="match status" value="3"/>
</dbReference>
<accession>A0A4R7KB14</accession>
<feature type="domain" description="Alpha-D-phosphohexomutase alpha/beta/alpha" evidence="15">
    <location>
        <begin position="257"/>
        <end position="367"/>
    </location>
</feature>
<evidence type="ECO:0000256" key="6">
    <source>
        <dbReference type="ARBA" id="ARBA00050364"/>
    </source>
</evidence>
<dbReference type="Pfam" id="PF00408">
    <property type="entry name" value="PGM_PMM_IV"/>
    <property type="match status" value="1"/>
</dbReference>
<dbReference type="InterPro" id="IPR005844">
    <property type="entry name" value="A-D-PHexomutase_a/b/a-I"/>
</dbReference>
<reference evidence="16 17" key="1">
    <citation type="submission" date="2019-03" db="EMBL/GenBank/DDBJ databases">
        <title>Genomic Encyclopedia of Type Strains, Phase IV (KMG-IV): sequencing the most valuable type-strain genomes for metagenomic binning, comparative biology and taxonomic classification.</title>
        <authorList>
            <person name="Goeker M."/>
        </authorList>
    </citation>
    <scope>NUCLEOTIDE SEQUENCE [LARGE SCALE GENOMIC DNA]</scope>
    <source>
        <strain evidence="16 17">DSM 24455</strain>
    </source>
</reference>
<dbReference type="EMBL" id="SOAZ01000014">
    <property type="protein sequence ID" value="TDT52102.1"/>
    <property type="molecule type" value="Genomic_DNA"/>
</dbReference>
<dbReference type="InterPro" id="IPR036900">
    <property type="entry name" value="A-D-PHexomutase_C_sf"/>
</dbReference>
<dbReference type="InterPro" id="IPR005845">
    <property type="entry name" value="A-D-PHexomutase_a/b/a-II"/>
</dbReference>
<evidence type="ECO:0000256" key="1">
    <source>
        <dbReference type="ARBA" id="ARBA00010231"/>
    </source>
</evidence>
<evidence type="ECO:0000259" key="15">
    <source>
        <dbReference type="Pfam" id="PF02880"/>
    </source>
</evidence>
<dbReference type="Gene3D" id="3.30.310.50">
    <property type="entry name" value="Alpha-D-phosphohexomutase, C-terminal domain"/>
    <property type="match status" value="1"/>
</dbReference>
<dbReference type="RefSeq" id="WP_133628495.1">
    <property type="nucleotide sequence ID" value="NZ_SOAZ01000014.1"/>
</dbReference>
<keyword evidence="5 9" id="KW-0413">Isomerase</keyword>
<dbReference type="FunFam" id="3.40.120.10:FF:000002">
    <property type="entry name" value="Phosphoglucosamine mutase"/>
    <property type="match status" value="1"/>
</dbReference>
<dbReference type="InterPro" id="IPR016066">
    <property type="entry name" value="A-D-PHexomutase_CS"/>
</dbReference>
<evidence type="ECO:0000259" key="13">
    <source>
        <dbReference type="Pfam" id="PF02878"/>
    </source>
</evidence>
<evidence type="ECO:0000256" key="11">
    <source>
        <dbReference type="RuleBase" id="RU004327"/>
    </source>
</evidence>
<dbReference type="NCBIfam" id="NF008139">
    <property type="entry name" value="PRK10887.1"/>
    <property type="match status" value="1"/>
</dbReference>
<dbReference type="Pfam" id="PF02879">
    <property type="entry name" value="PGM_PMM_II"/>
    <property type="match status" value="1"/>
</dbReference>
<evidence type="ECO:0000256" key="9">
    <source>
        <dbReference type="HAMAP-Rule" id="MF_01554"/>
    </source>
</evidence>
<evidence type="ECO:0000259" key="14">
    <source>
        <dbReference type="Pfam" id="PF02879"/>
    </source>
</evidence>
<dbReference type="SUPFAM" id="SSF55957">
    <property type="entry name" value="Phosphoglucomutase, C-terminal domain"/>
    <property type="match status" value="1"/>
</dbReference>
<protein>
    <recommendedName>
        <fullName evidence="8 9">Phosphoglucosamine mutase</fullName>
        <ecNumber evidence="7 9">5.4.2.10</ecNumber>
    </recommendedName>
</protein>
<dbReference type="HAMAP" id="MF_01554_B">
    <property type="entry name" value="GlmM_B"/>
    <property type="match status" value="1"/>
</dbReference>
<sequence length="448" mass="48690">MGRMFGTDGVRGVANTELTAELAYKLGRAGAYVLTEGTHKPTIVVGMDTRISGDMLESALVAGICSVGAHAICVGVVPTPAVAYLTRLYKADAGVVISASHNPVEYNGIKFFNKDGYKLPDSVEDRIEEVIANDLKEVPSPVGEDLGAREFKNDAVYDYINFLKGLVDVDFKGMKIALDCAEGASYFAAPEVFRELGAEVHVIHNNPNGKNINKNCGSTHIDELRRFTVEEGCDFGLAFDGDADRCLAVDENGNVINGDFIMAILAKQLKEKNKLDKDTLVVTVMSNMGLDIACSNEGIKTVKTKVGDRYVLEEMLNSGYKLGGEQSGHIIFLDYNTTGDGLITGLMFTSAVKRSGKKVSELASIMKELPQVLVNAKVANDKKDAYTKDEIILNEISKIEKALEGRGRVLIRPSGTEPLVRVMLEGENQKEIDKMAHELAGLIEERSR</sequence>
<name>A0A4R7KB14_9CLOT</name>
<evidence type="ECO:0000256" key="7">
    <source>
        <dbReference type="ARBA" id="ARBA00066330"/>
    </source>
</evidence>
<evidence type="ECO:0000259" key="12">
    <source>
        <dbReference type="Pfam" id="PF00408"/>
    </source>
</evidence>
<feature type="binding site" evidence="9">
    <location>
        <position position="242"/>
    </location>
    <ligand>
        <name>Mg(2+)</name>
        <dbReference type="ChEBI" id="CHEBI:18420"/>
    </ligand>
</feature>
<dbReference type="GO" id="GO:0009252">
    <property type="term" value="P:peptidoglycan biosynthetic process"/>
    <property type="evidence" value="ECO:0007669"/>
    <property type="project" value="TreeGrafter"/>
</dbReference>
<keyword evidence="17" id="KW-1185">Reference proteome</keyword>
<keyword evidence="2 9" id="KW-0597">Phosphoprotein</keyword>
<dbReference type="Pfam" id="PF02880">
    <property type="entry name" value="PGM_PMM_III"/>
    <property type="match status" value="1"/>
</dbReference>
<comment type="similarity">
    <text evidence="1 9 10">Belongs to the phosphohexose mutase family.</text>
</comment>
<keyword evidence="4 9" id="KW-0460">Magnesium</keyword>
<dbReference type="InterPro" id="IPR016055">
    <property type="entry name" value="A-D-PHexomutase_a/b/a-I/II/III"/>
</dbReference>
<comment type="cofactor">
    <cofactor evidence="9">
        <name>Mg(2+)</name>
        <dbReference type="ChEBI" id="CHEBI:18420"/>
    </cofactor>
    <text evidence="9">Binds 1 Mg(2+) ion per subunit.</text>
</comment>
<dbReference type="InterPro" id="IPR005843">
    <property type="entry name" value="A-D-PHexomutase_C"/>
</dbReference>
<keyword evidence="3 9" id="KW-0479">Metal-binding</keyword>
<evidence type="ECO:0000256" key="5">
    <source>
        <dbReference type="ARBA" id="ARBA00023235"/>
    </source>
</evidence>
<dbReference type="EC" id="5.4.2.10" evidence="7 9"/>
<dbReference type="GO" id="GO:0008966">
    <property type="term" value="F:phosphoglucosamine mutase activity"/>
    <property type="evidence" value="ECO:0007669"/>
    <property type="project" value="UniProtKB-UniRule"/>
</dbReference>
<dbReference type="GO" id="GO:0005829">
    <property type="term" value="C:cytosol"/>
    <property type="evidence" value="ECO:0007669"/>
    <property type="project" value="TreeGrafter"/>
</dbReference>
<evidence type="ECO:0000256" key="8">
    <source>
        <dbReference type="ARBA" id="ARBA00068193"/>
    </source>
</evidence>
<evidence type="ECO:0000313" key="17">
    <source>
        <dbReference type="Proteomes" id="UP000295325"/>
    </source>
</evidence>
<evidence type="ECO:0000256" key="3">
    <source>
        <dbReference type="ARBA" id="ARBA00022723"/>
    </source>
</evidence>
<gene>
    <name evidence="9" type="primary">glmM</name>
    <name evidence="16" type="ORF">EDD71_11484</name>
</gene>
<dbReference type="OrthoDB" id="9806956at2"/>
<comment type="PTM">
    <text evidence="9">Activated by phosphorylation.</text>
</comment>
<dbReference type="FunFam" id="3.30.310.50:FF:000001">
    <property type="entry name" value="Phosphoglucosamine mutase"/>
    <property type="match status" value="1"/>
</dbReference>
<dbReference type="CDD" id="cd05802">
    <property type="entry name" value="GlmM"/>
    <property type="match status" value="1"/>
</dbReference>
<comment type="function">
    <text evidence="9 11">Catalyzes the conversion of glucosamine-6-phosphate to glucosamine-1-phosphate.</text>
</comment>
<dbReference type="AlphaFoldDB" id="A0A4R7KB14"/>
<dbReference type="GO" id="GO:0004615">
    <property type="term" value="F:phosphomannomutase activity"/>
    <property type="evidence" value="ECO:0007669"/>
    <property type="project" value="TreeGrafter"/>
</dbReference>
<comment type="catalytic activity">
    <reaction evidence="6 9 11">
        <text>alpha-D-glucosamine 1-phosphate = D-glucosamine 6-phosphate</text>
        <dbReference type="Rhea" id="RHEA:23424"/>
        <dbReference type="ChEBI" id="CHEBI:58516"/>
        <dbReference type="ChEBI" id="CHEBI:58725"/>
        <dbReference type="EC" id="5.4.2.10"/>
    </reaction>
</comment>
<dbReference type="GO" id="GO:0006048">
    <property type="term" value="P:UDP-N-acetylglucosamine biosynthetic process"/>
    <property type="evidence" value="ECO:0007669"/>
    <property type="project" value="TreeGrafter"/>
</dbReference>
<feature type="binding site" evidence="9">
    <location>
        <position position="240"/>
    </location>
    <ligand>
        <name>Mg(2+)</name>
        <dbReference type="ChEBI" id="CHEBI:18420"/>
    </ligand>
</feature>
<proteinExistence type="inferred from homology"/>
<dbReference type="InterPro" id="IPR006352">
    <property type="entry name" value="GlmM_bact"/>
</dbReference>
<dbReference type="FunFam" id="3.40.120.10:FF:000001">
    <property type="entry name" value="Phosphoglucosamine mutase"/>
    <property type="match status" value="1"/>
</dbReference>